<feature type="compositionally biased region" description="Low complexity" evidence="1">
    <location>
        <begin position="42"/>
        <end position="51"/>
    </location>
</feature>
<evidence type="ECO:0000313" key="3">
    <source>
        <dbReference type="EMBL" id="PBK80125.1"/>
    </source>
</evidence>
<keyword evidence="2" id="KW-0732">Signal</keyword>
<evidence type="ECO:0000313" key="4">
    <source>
        <dbReference type="Proteomes" id="UP000217790"/>
    </source>
</evidence>
<protein>
    <submittedName>
        <fullName evidence="3">Uncharacterized protein</fullName>
    </submittedName>
</protein>
<keyword evidence="4" id="KW-1185">Reference proteome</keyword>
<feature type="region of interest" description="Disordered" evidence="1">
    <location>
        <begin position="38"/>
        <end position="70"/>
    </location>
</feature>
<organism evidence="3 4">
    <name type="scientific">Armillaria gallica</name>
    <name type="common">Bulbous honey fungus</name>
    <name type="synonym">Armillaria bulbosa</name>
    <dbReference type="NCBI Taxonomy" id="47427"/>
    <lineage>
        <taxon>Eukaryota</taxon>
        <taxon>Fungi</taxon>
        <taxon>Dikarya</taxon>
        <taxon>Basidiomycota</taxon>
        <taxon>Agaricomycotina</taxon>
        <taxon>Agaricomycetes</taxon>
        <taxon>Agaricomycetidae</taxon>
        <taxon>Agaricales</taxon>
        <taxon>Marasmiineae</taxon>
        <taxon>Physalacriaceae</taxon>
        <taxon>Armillaria</taxon>
    </lineage>
</organism>
<dbReference type="EMBL" id="KZ293752">
    <property type="protein sequence ID" value="PBK80125.1"/>
    <property type="molecule type" value="Genomic_DNA"/>
</dbReference>
<evidence type="ECO:0000256" key="1">
    <source>
        <dbReference type="SAM" id="MobiDB-lite"/>
    </source>
</evidence>
<proteinExistence type="predicted"/>
<sequence length="70" mass="7117">MVSVQLLSIFFSLVGMTGVGAQEPAAPAATVEETIAEEPEAEAAATAANGDVEAEEKDKPEEEEAAPAEA</sequence>
<gene>
    <name evidence="3" type="ORF">ARMGADRAFT_1092517</name>
</gene>
<dbReference type="InParanoid" id="A0A2H3CAM5"/>
<name>A0A2H3CAM5_ARMGA</name>
<dbReference type="AlphaFoldDB" id="A0A2H3CAM5"/>
<feature type="signal peptide" evidence="2">
    <location>
        <begin position="1"/>
        <end position="21"/>
    </location>
</feature>
<feature type="chain" id="PRO_5013709082" evidence="2">
    <location>
        <begin position="22"/>
        <end position="70"/>
    </location>
</feature>
<dbReference type="Proteomes" id="UP000217790">
    <property type="component" value="Unassembled WGS sequence"/>
</dbReference>
<feature type="compositionally biased region" description="Acidic residues" evidence="1">
    <location>
        <begin position="61"/>
        <end position="70"/>
    </location>
</feature>
<reference evidence="4" key="1">
    <citation type="journal article" date="2017" name="Nat. Ecol. Evol.">
        <title>Genome expansion and lineage-specific genetic innovations in the forest pathogenic fungi Armillaria.</title>
        <authorList>
            <person name="Sipos G."/>
            <person name="Prasanna A.N."/>
            <person name="Walter M.C."/>
            <person name="O'Connor E."/>
            <person name="Balint B."/>
            <person name="Krizsan K."/>
            <person name="Kiss B."/>
            <person name="Hess J."/>
            <person name="Varga T."/>
            <person name="Slot J."/>
            <person name="Riley R."/>
            <person name="Boka B."/>
            <person name="Rigling D."/>
            <person name="Barry K."/>
            <person name="Lee J."/>
            <person name="Mihaltcheva S."/>
            <person name="LaButti K."/>
            <person name="Lipzen A."/>
            <person name="Waldron R."/>
            <person name="Moloney N.M."/>
            <person name="Sperisen C."/>
            <person name="Kredics L."/>
            <person name="Vagvoelgyi C."/>
            <person name="Patrignani A."/>
            <person name="Fitzpatrick D."/>
            <person name="Nagy I."/>
            <person name="Doyle S."/>
            <person name="Anderson J.B."/>
            <person name="Grigoriev I.V."/>
            <person name="Gueldener U."/>
            <person name="Muensterkoetter M."/>
            <person name="Nagy L.G."/>
        </authorList>
    </citation>
    <scope>NUCLEOTIDE SEQUENCE [LARGE SCALE GENOMIC DNA]</scope>
    <source>
        <strain evidence="4">Ar21-2</strain>
    </source>
</reference>
<accession>A0A2H3CAM5</accession>
<evidence type="ECO:0000256" key="2">
    <source>
        <dbReference type="SAM" id="SignalP"/>
    </source>
</evidence>